<evidence type="ECO:0000313" key="3">
    <source>
        <dbReference type="Proteomes" id="UP000618733"/>
    </source>
</evidence>
<gene>
    <name evidence="2" type="ORF">JD292_01245</name>
</gene>
<dbReference type="Proteomes" id="UP000618733">
    <property type="component" value="Unassembled WGS sequence"/>
</dbReference>
<evidence type="ECO:0000256" key="1">
    <source>
        <dbReference type="SAM" id="MobiDB-lite"/>
    </source>
</evidence>
<dbReference type="AlphaFoldDB" id="A0A934QBK0"/>
<protein>
    <submittedName>
        <fullName evidence="2">Uncharacterized protein</fullName>
    </submittedName>
</protein>
<accession>A0A934QBK0</accession>
<feature type="compositionally biased region" description="Basic and acidic residues" evidence="1">
    <location>
        <begin position="163"/>
        <end position="175"/>
    </location>
</feature>
<dbReference type="EMBL" id="JAEHOI010000001">
    <property type="protein sequence ID" value="MBK0420706.1"/>
    <property type="molecule type" value="Genomic_DNA"/>
</dbReference>
<proteinExistence type="predicted"/>
<comment type="caution">
    <text evidence="2">The sequence shown here is derived from an EMBL/GenBank/DDBJ whole genome shotgun (WGS) entry which is preliminary data.</text>
</comment>
<reference evidence="2" key="1">
    <citation type="submission" date="2020-12" db="EMBL/GenBank/DDBJ databases">
        <title>Leucobacter sp. CAS2, isolated from Chromium sludge.</title>
        <authorList>
            <person name="Xu Z."/>
        </authorList>
    </citation>
    <scope>NUCLEOTIDE SEQUENCE</scope>
    <source>
        <strain evidence="2">CSA2</strain>
    </source>
</reference>
<organism evidence="2 3">
    <name type="scientific">Leucobacter edaphi</name>
    <dbReference type="NCBI Taxonomy" id="2796472"/>
    <lineage>
        <taxon>Bacteria</taxon>
        <taxon>Bacillati</taxon>
        <taxon>Actinomycetota</taxon>
        <taxon>Actinomycetes</taxon>
        <taxon>Micrococcales</taxon>
        <taxon>Microbacteriaceae</taxon>
        <taxon>Leucobacter</taxon>
    </lineage>
</organism>
<sequence>MTVPSDVVKRLLQDQEQQLAVELLQNNRLQGYFPPDNEELSMLLGDSRTDFADFPRVFLHPRDRKIVGVKVLWPESEEAALSELIDILQLLEDAFSEYEGVHLLAETPWECPRLGRWLKSVPGISLTGIQASLSVTVSADTAGPVPRVSAPAPSPKPLSPEPELDRTESQERLPDKALPPPGMRTPQPLKDWALPVCPECEARIELADFVIQPHPGDGQVDCPTSGSFAVIPSSPRTVEAVCPGCSGVTGMNAMTGMIYSHPIPGSPDASCPWVNDYLEPRHKEVKVHLRKRHPEESIPAVTAPKHKIRPNYADRTVNSVFAYNGGSPGSR</sequence>
<keyword evidence="3" id="KW-1185">Reference proteome</keyword>
<name>A0A934QBK0_9MICO</name>
<dbReference type="RefSeq" id="WP_200130910.1">
    <property type="nucleotide sequence ID" value="NZ_JAEHOI010000001.1"/>
</dbReference>
<evidence type="ECO:0000313" key="2">
    <source>
        <dbReference type="EMBL" id="MBK0420706.1"/>
    </source>
</evidence>
<feature type="region of interest" description="Disordered" evidence="1">
    <location>
        <begin position="143"/>
        <end position="189"/>
    </location>
</feature>